<evidence type="ECO:0000256" key="1">
    <source>
        <dbReference type="SAM" id="MobiDB-lite"/>
    </source>
</evidence>
<evidence type="ECO:0000313" key="4">
    <source>
        <dbReference type="Proteomes" id="UP000291343"/>
    </source>
</evidence>
<dbReference type="InParanoid" id="A0A482WS37"/>
<evidence type="ECO:0000313" key="3">
    <source>
        <dbReference type="EMBL" id="RZF36313.1"/>
    </source>
</evidence>
<keyword evidence="2" id="KW-0732">Signal</keyword>
<feature type="chain" id="PRO_5019720195" evidence="2">
    <location>
        <begin position="23"/>
        <end position="348"/>
    </location>
</feature>
<protein>
    <submittedName>
        <fullName evidence="3">Uncharacterized protein</fullName>
    </submittedName>
</protein>
<sequence length="348" mass="35072">MEAHQRISSLVLSLMLCQMVTAMPALTLPATITVNSAAGGGGGSSSSLDQISSSIGSGGIQAAAQQLLGGDVATQSGQLTAGGASVNIDGLQGLTGLTSSNMAAGLASSGLGLTSGGLRTFSLGSGSGNGAGISSSFSTSRADSGSSSLDTENLSQEGIRSGIQQLSPNGQLVSNFVARPQNDGFSVNSDGQRFVSFGGGRTDGFVGLTANAVPQGSWVVDVSAFGDTTSAPNTFQVNRSPVQSSPSFTQPSWSAHQQATVRSPINPNYLQEYIVPQRSASSIYYTVPEAQSPNLSPRSLGYVARGGDGLQLQYSRGGGGVYGGGPITGQGYLAGGQLIPAQQFQLAF</sequence>
<evidence type="ECO:0000256" key="2">
    <source>
        <dbReference type="SAM" id="SignalP"/>
    </source>
</evidence>
<name>A0A482WS37_LAOST</name>
<keyword evidence="4" id="KW-1185">Reference proteome</keyword>
<dbReference type="OrthoDB" id="6647307at2759"/>
<dbReference type="AlphaFoldDB" id="A0A482WS37"/>
<feature type="region of interest" description="Disordered" evidence="1">
    <location>
        <begin position="132"/>
        <end position="154"/>
    </location>
</feature>
<comment type="caution">
    <text evidence="3">The sequence shown here is derived from an EMBL/GenBank/DDBJ whole genome shotgun (WGS) entry which is preliminary data.</text>
</comment>
<dbReference type="Proteomes" id="UP000291343">
    <property type="component" value="Unassembled WGS sequence"/>
</dbReference>
<feature type="compositionally biased region" description="Polar residues" evidence="1">
    <location>
        <begin position="139"/>
        <end position="154"/>
    </location>
</feature>
<feature type="signal peptide" evidence="2">
    <location>
        <begin position="1"/>
        <end position="22"/>
    </location>
</feature>
<dbReference type="EMBL" id="QKKF02026599">
    <property type="protein sequence ID" value="RZF36313.1"/>
    <property type="molecule type" value="Genomic_DNA"/>
</dbReference>
<organism evidence="3 4">
    <name type="scientific">Laodelphax striatellus</name>
    <name type="common">Small brown planthopper</name>
    <name type="synonym">Delphax striatella</name>
    <dbReference type="NCBI Taxonomy" id="195883"/>
    <lineage>
        <taxon>Eukaryota</taxon>
        <taxon>Metazoa</taxon>
        <taxon>Ecdysozoa</taxon>
        <taxon>Arthropoda</taxon>
        <taxon>Hexapoda</taxon>
        <taxon>Insecta</taxon>
        <taxon>Pterygota</taxon>
        <taxon>Neoptera</taxon>
        <taxon>Paraneoptera</taxon>
        <taxon>Hemiptera</taxon>
        <taxon>Auchenorrhyncha</taxon>
        <taxon>Fulgoroidea</taxon>
        <taxon>Delphacidae</taxon>
        <taxon>Criomorphinae</taxon>
        <taxon>Laodelphax</taxon>
    </lineage>
</organism>
<reference evidence="3 4" key="1">
    <citation type="journal article" date="2017" name="Gigascience">
        <title>Genome sequence of the small brown planthopper, Laodelphax striatellus.</title>
        <authorList>
            <person name="Zhu J."/>
            <person name="Jiang F."/>
            <person name="Wang X."/>
            <person name="Yang P."/>
            <person name="Bao Y."/>
            <person name="Zhao W."/>
            <person name="Wang W."/>
            <person name="Lu H."/>
            <person name="Wang Q."/>
            <person name="Cui N."/>
            <person name="Li J."/>
            <person name="Chen X."/>
            <person name="Luo L."/>
            <person name="Yu J."/>
            <person name="Kang L."/>
            <person name="Cui F."/>
        </authorList>
    </citation>
    <scope>NUCLEOTIDE SEQUENCE [LARGE SCALE GENOMIC DNA]</scope>
    <source>
        <strain evidence="3">Lst14</strain>
    </source>
</reference>
<proteinExistence type="predicted"/>
<gene>
    <name evidence="3" type="ORF">LSTR_LSTR006577</name>
</gene>
<accession>A0A482WS37</accession>